<dbReference type="EMBL" id="VDUW01000009">
    <property type="protein sequence ID" value="TXL62549.1"/>
    <property type="molecule type" value="Genomic_DNA"/>
</dbReference>
<evidence type="ECO:0000313" key="2">
    <source>
        <dbReference type="EMBL" id="TXL62549.1"/>
    </source>
</evidence>
<dbReference type="AlphaFoldDB" id="A0A5C8NLF0"/>
<feature type="coiled-coil region" evidence="1">
    <location>
        <begin position="391"/>
        <end position="421"/>
    </location>
</feature>
<evidence type="ECO:0000313" key="3">
    <source>
        <dbReference type="Proteomes" id="UP000321574"/>
    </source>
</evidence>
<keyword evidence="3" id="KW-1185">Reference proteome</keyword>
<dbReference type="Gene3D" id="3.40.50.1820">
    <property type="entry name" value="alpha/beta hydrolase"/>
    <property type="match status" value="1"/>
</dbReference>
<comment type="caution">
    <text evidence="2">The sequence shown here is derived from an EMBL/GenBank/DDBJ whole genome shotgun (WGS) entry which is preliminary data.</text>
</comment>
<dbReference type="RefSeq" id="WP_147668616.1">
    <property type="nucleotide sequence ID" value="NZ_VDUW01000009.1"/>
</dbReference>
<reference evidence="2 3" key="1">
    <citation type="submission" date="2019-06" db="EMBL/GenBank/DDBJ databases">
        <title>Cerasibacillus sp. nov., isolated from maize field.</title>
        <authorList>
            <person name="Lin S.-Y."/>
            <person name="Tsai C.-F."/>
            <person name="Young C.-C."/>
        </authorList>
    </citation>
    <scope>NUCLEOTIDE SEQUENCE [LARGE SCALE GENOMIC DNA]</scope>
    <source>
        <strain evidence="2 3">CC-CFT480</strain>
    </source>
</reference>
<keyword evidence="1" id="KW-0175">Coiled coil</keyword>
<organism evidence="2 3">
    <name type="scientific">Cerasibacillus terrae</name>
    <dbReference type="NCBI Taxonomy" id="2498845"/>
    <lineage>
        <taxon>Bacteria</taxon>
        <taxon>Bacillati</taxon>
        <taxon>Bacillota</taxon>
        <taxon>Bacilli</taxon>
        <taxon>Bacillales</taxon>
        <taxon>Bacillaceae</taxon>
        <taxon>Cerasibacillus</taxon>
    </lineage>
</organism>
<dbReference type="SUPFAM" id="SSF53474">
    <property type="entry name" value="alpha/beta-Hydrolases"/>
    <property type="match status" value="1"/>
</dbReference>
<dbReference type="Proteomes" id="UP000321574">
    <property type="component" value="Unassembled WGS sequence"/>
</dbReference>
<sequence>MITERSLKALSHKVYKIDSKHYGYSPLKIGEIEEIDGVEYRIIKVEDNTTNGMQAMAVAPVKNGKVDTSEVVIAFAGTNPKDSLDIMTDIQTVGLGNKVLIPKSQQIDLSQHGELDELGIPKSIEYVEGQVMAAEKFVNELENDYPNAMMTTTGHSLGEYIALYIAAEKGLKNIGFNGPDPHNILSPEAKRWVRENPGMLINYSNKYDKIGNVNGDETGSRILVDMDMGSKLSDTLKFHNLSAWKFDKDGNLYISDSYENREARQIRAEKLMYQKMAELSILANNLNASGGGLSSNEEIFLDNAQALLTVDFISQSMKIGLESVINIYKDAITEAEEIWENGIELAQSIGTELSYGEILSALEARGVTKYSVVFEPTAYYREKITNALRVGEDFERLATEIKANIEELEKADKDLANQIQRGA</sequence>
<proteinExistence type="predicted"/>
<dbReference type="InterPro" id="IPR029058">
    <property type="entry name" value="AB_hydrolase_fold"/>
</dbReference>
<accession>A0A5C8NLF0</accession>
<protein>
    <submittedName>
        <fullName evidence="2">Lipase</fullName>
    </submittedName>
</protein>
<name>A0A5C8NLF0_9BACI</name>
<evidence type="ECO:0000256" key="1">
    <source>
        <dbReference type="SAM" id="Coils"/>
    </source>
</evidence>
<gene>
    <name evidence="2" type="ORF">FHP05_12140</name>
</gene>
<dbReference type="OrthoDB" id="2236369at2"/>